<accession>A0ABW2WCV5</accession>
<organism evidence="5 6">
    <name type="scientific">Streptomyces flavalbus</name>
    <dbReference type="NCBI Taxonomy" id="2665155"/>
    <lineage>
        <taxon>Bacteria</taxon>
        <taxon>Bacillati</taxon>
        <taxon>Actinomycetota</taxon>
        <taxon>Actinomycetes</taxon>
        <taxon>Kitasatosporales</taxon>
        <taxon>Streptomycetaceae</taxon>
        <taxon>Streptomyces</taxon>
    </lineage>
</organism>
<comment type="caution">
    <text evidence="3">Lacks conserved residue(s) required for the propagation of feature annotation.</text>
</comment>
<comment type="subcellular location">
    <subcellularLocation>
        <location evidence="1">Cell membrane</location>
        <topology evidence="1">Single-pass type II membrane protein</topology>
    </subcellularLocation>
    <subcellularLocation>
        <location evidence="3">Membrane</location>
        <topology evidence="3">Single-pass type II membrane protein</topology>
    </subcellularLocation>
</comment>
<feature type="domain" description="Peptidase S26" evidence="4">
    <location>
        <begin position="7"/>
        <end position="167"/>
    </location>
</feature>
<keyword evidence="3" id="KW-0812">Transmembrane</keyword>
<gene>
    <name evidence="5" type="primary">lepB</name>
    <name evidence="5" type="ORF">ACFQZ6_14280</name>
</gene>
<dbReference type="PRINTS" id="PR00727">
    <property type="entry name" value="LEADERPTASE"/>
</dbReference>
<dbReference type="GO" id="GO:0009003">
    <property type="term" value="F:signal peptidase activity"/>
    <property type="evidence" value="ECO:0007669"/>
    <property type="project" value="UniProtKB-EC"/>
</dbReference>
<keyword evidence="6" id="KW-1185">Reference proteome</keyword>
<dbReference type="Pfam" id="PF10502">
    <property type="entry name" value="Peptidase_S26"/>
    <property type="match status" value="1"/>
</dbReference>
<keyword evidence="3" id="KW-1133">Transmembrane helix</keyword>
<name>A0ABW2WCV5_9ACTN</name>
<dbReference type="PANTHER" id="PTHR43390:SF1">
    <property type="entry name" value="CHLOROPLAST PROCESSING PEPTIDASE"/>
    <property type="match status" value="1"/>
</dbReference>
<protein>
    <recommendedName>
        <fullName evidence="3">Signal peptidase I</fullName>
        <ecNumber evidence="3">3.4.21.89</ecNumber>
    </recommendedName>
</protein>
<comment type="caution">
    <text evidence="5">The sequence shown here is derived from an EMBL/GenBank/DDBJ whole genome shotgun (WGS) entry which is preliminary data.</text>
</comment>
<evidence type="ECO:0000256" key="3">
    <source>
        <dbReference type="RuleBase" id="RU362042"/>
    </source>
</evidence>
<sequence length="216" mass="22510">MIVVGWGAVLVGLVLLVGSLVYLRVGYGMASVAGDSMAPTYEAGDQIVYERVGAGEVRRGDVVLVSAPDRYGYGGSVVRRVVAVGGDRVVCCEGGGEGERIVVNGEPVVEPYVRDGVGDGMGRPYDVVVPEGRLFLLGDHRALARDSRAFLDDHRGTLAAEAVRGRVTGGRGVVVLLGVGALVGLVVAVVGLVVALAGRAVRRRPAQVTELWPTHL</sequence>
<keyword evidence="3" id="KW-0645">Protease</keyword>
<evidence type="ECO:0000313" key="5">
    <source>
        <dbReference type="EMBL" id="MFD0315374.1"/>
    </source>
</evidence>
<proteinExistence type="inferred from homology"/>
<keyword evidence="3 5" id="KW-0378">Hydrolase</keyword>
<dbReference type="SUPFAM" id="SSF51306">
    <property type="entry name" value="LexA/Signal peptidase"/>
    <property type="match status" value="1"/>
</dbReference>
<feature type="transmembrane region" description="Helical" evidence="3">
    <location>
        <begin position="6"/>
        <end position="27"/>
    </location>
</feature>
<dbReference type="InterPro" id="IPR036286">
    <property type="entry name" value="LexA/Signal_pep-like_sf"/>
</dbReference>
<comment type="similarity">
    <text evidence="2 3">Belongs to the peptidase S26 family.</text>
</comment>
<dbReference type="Gene3D" id="2.10.109.10">
    <property type="entry name" value="Umud Fragment, subunit A"/>
    <property type="match status" value="1"/>
</dbReference>
<dbReference type="EMBL" id="JBHTEB010000001">
    <property type="protein sequence ID" value="MFD0315374.1"/>
    <property type="molecule type" value="Genomic_DNA"/>
</dbReference>
<reference evidence="6" key="1">
    <citation type="journal article" date="2019" name="Int. J. Syst. Evol. Microbiol.">
        <title>The Global Catalogue of Microorganisms (GCM) 10K type strain sequencing project: providing services to taxonomists for standard genome sequencing and annotation.</title>
        <authorList>
            <consortium name="The Broad Institute Genomics Platform"/>
            <consortium name="The Broad Institute Genome Sequencing Center for Infectious Disease"/>
            <person name="Wu L."/>
            <person name="Ma J."/>
        </authorList>
    </citation>
    <scope>NUCLEOTIDE SEQUENCE [LARGE SCALE GENOMIC DNA]</scope>
    <source>
        <strain evidence="6">CGMCC 4.7400</strain>
    </source>
</reference>
<dbReference type="EC" id="3.4.21.89" evidence="3"/>
<keyword evidence="3" id="KW-0472">Membrane</keyword>
<comment type="catalytic activity">
    <reaction evidence="3">
        <text>Cleavage of hydrophobic, N-terminal signal or leader sequences from secreted and periplasmic proteins.</text>
        <dbReference type="EC" id="3.4.21.89"/>
    </reaction>
</comment>
<evidence type="ECO:0000256" key="2">
    <source>
        <dbReference type="ARBA" id="ARBA00009370"/>
    </source>
</evidence>
<evidence type="ECO:0000259" key="4">
    <source>
        <dbReference type="Pfam" id="PF10502"/>
    </source>
</evidence>
<dbReference type="Proteomes" id="UP001597023">
    <property type="component" value="Unassembled WGS sequence"/>
</dbReference>
<dbReference type="PANTHER" id="PTHR43390">
    <property type="entry name" value="SIGNAL PEPTIDASE I"/>
    <property type="match status" value="1"/>
</dbReference>
<dbReference type="NCBIfam" id="TIGR02227">
    <property type="entry name" value="sigpep_I_bact"/>
    <property type="match status" value="1"/>
</dbReference>
<dbReference type="RefSeq" id="WP_381608332.1">
    <property type="nucleotide sequence ID" value="NZ_JBHTEB010000001.1"/>
</dbReference>
<dbReference type="InterPro" id="IPR000223">
    <property type="entry name" value="Pept_S26A_signal_pept_1"/>
</dbReference>
<dbReference type="CDD" id="cd06530">
    <property type="entry name" value="S26_SPase_I"/>
    <property type="match status" value="1"/>
</dbReference>
<dbReference type="InterPro" id="IPR019533">
    <property type="entry name" value="Peptidase_S26"/>
</dbReference>
<evidence type="ECO:0000313" key="6">
    <source>
        <dbReference type="Proteomes" id="UP001597023"/>
    </source>
</evidence>
<evidence type="ECO:0000256" key="1">
    <source>
        <dbReference type="ARBA" id="ARBA00004401"/>
    </source>
</evidence>
<feature type="transmembrane region" description="Helical" evidence="3">
    <location>
        <begin position="173"/>
        <end position="197"/>
    </location>
</feature>